<dbReference type="Gene3D" id="2.60.40.4060">
    <property type="entry name" value="Reeler domain"/>
    <property type="match status" value="1"/>
</dbReference>
<dbReference type="PANTHER" id="PTHR11311">
    <property type="entry name" value="SPONDIN"/>
    <property type="match status" value="1"/>
</dbReference>
<evidence type="ECO:0000313" key="2">
    <source>
        <dbReference type="Proteomes" id="UP000887564"/>
    </source>
</evidence>
<evidence type="ECO:0000313" key="3">
    <source>
        <dbReference type="WBParaSite" id="PEQ_0001253001-mRNA-1"/>
    </source>
</evidence>
<accession>A0A914S188</accession>
<feature type="signal peptide" evidence="1">
    <location>
        <begin position="1"/>
        <end position="16"/>
    </location>
</feature>
<dbReference type="Proteomes" id="UP000887564">
    <property type="component" value="Unplaced"/>
</dbReference>
<dbReference type="InterPro" id="IPR042307">
    <property type="entry name" value="Reeler_sf"/>
</dbReference>
<evidence type="ECO:0000256" key="1">
    <source>
        <dbReference type="SAM" id="SignalP"/>
    </source>
</evidence>
<dbReference type="GO" id="GO:0007155">
    <property type="term" value="P:cell adhesion"/>
    <property type="evidence" value="ECO:0007669"/>
    <property type="project" value="TreeGrafter"/>
</dbReference>
<dbReference type="PANTHER" id="PTHR11311:SF16">
    <property type="entry name" value="SPONDIN-1"/>
    <property type="match status" value="1"/>
</dbReference>
<dbReference type="WBParaSite" id="PEQ_0001253001-mRNA-1">
    <property type="protein sequence ID" value="PEQ_0001253001-mRNA-1"/>
    <property type="gene ID" value="PEQ_0001253001"/>
</dbReference>
<sequence length="162" mass="18232">MSSLIIYWLIIGVCCANECKRRLYEAKGDRTPGNSGFIIEISSATNTSDQNPETYTPGESYIVKLRGWQTKFTVQTFRGFGIAAQFDSGKPGEALTVELYCILYDVLRITGSNCLITLELQGRKGEARIWPNCRKAGVSHSNLRPKTSVHRWLFVGNRHCHE</sequence>
<dbReference type="InterPro" id="IPR051418">
    <property type="entry name" value="Spondin/Thrombospondin_T1"/>
</dbReference>
<feature type="chain" id="PRO_5037942738" evidence="1">
    <location>
        <begin position="17"/>
        <end position="162"/>
    </location>
</feature>
<dbReference type="AlphaFoldDB" id="A0A914S188"/>
<organism evidence="2 3">
    <name type="scientific">Parascaris equorum</name>
    <name type="common">Equine roundworm</name>
    <dbReference type="NCBI Taxonomy" id="6256"/>
    <lineage>
        <taxon>Eukaryota</taxon>
        <taxon>Metazoa</taxon>
        <taxon>Ecdysozoa</taxon>
        <taxon>Nematoda</taxon>
        <taxon>Chromadorea</taxon>
        <taxon>Rhabditida</taxon>
        <taxon>Spirurina</taxon>
        <taxon>Ascaridomorpha</taxon>
        <taxon>Ascaridoidea</taxon>
        <taxon>Ascarididae</taxon>
        <taxon>Parascaris</taxon>
    </lineage>
</organism>
<proteinExistence type="predicted"/>
<reference evidence="3" key="1">
    <citation type="submission" date="2022-11" db="UniProtKB">
        <authorList>
            <consortium name="WormBaseParasite"/>
        </authorList>
    </citation>
    <scope>IDENTIFICATION</scope>
</reference>
<name>A0A914S188_PAREQ</name>
<keyword evidence="1" id="KW-0732">Signal</keyword>
<protein>
    <submittedName>
        <fullName evidence="3">Reelin domain-containing protein</fullName>
    </submittedName>
</protein>
<dbReference type="GO" id="GO:0031012">
    <property type="term" value="C:extracellular matrix"/>
    <property type="evidence" value="ECO:0007669"/>
    <property type="project" value="TreeGrafter"/>
</dbReference>
<keyword evidence="2" id="KW-1185">Reference proteome</keyword>